<dbReference type="OrthoDB" id="2016523at2759"/>
<dbReference type="AlphaFoldDB" id="A0A8S3WHW9"/>
<accession>A0A8S3WHW9</accession>
<evidence type="ECO:0000313" key="7">
    <source>
        <dbReference type="EMBL" id="CAG4961936.1"/>
    </source>
</evidence>
<evidence type="ECO:0000259" key="5">
    <source>
        <dbReference type="Pfam" id="PF04666"/>
    </source>
</evidence>
<dbReference type="GO" id="GO:0005783">
    <property type="term" value="C:endoplasmic reticulum"/>
    <property type="evidence" value="ECO:0007669"/>
    <property type="project" value="TreeGrafter"/>
</dbReference>
<dbReference type="Pfam" id="PF04666">
    <property type="entry name" value="MGAT4_cons"/>
    <property type="match status" value="1"/>
</dbReference>
<evidence type="ECO:0000313" key="8">
    <source>
        <dbReference type="Proteomes" id="UP000691718"/>
    </source>
</evidence>
<dbReference type="InterPro" id="IPR057279">
    <property type="entry name" value="MGAT4"/>
</dbReference>
<organism evidence="7 8">
    <name type="scientific">Parnassius apollo</name>
    <name type="common">Apollo butterfly</name>
    <name type="synonym">Papilio apollo</name>
    <dbReference type="NCBI Taxonomy" id="110799"/>
    <lineage>
        <taxon>Eukaryota</taxon>
        <taxon>Metazoa</taxon>
        <taxon>Ecdysozoa</taxon>
        <taxon>Arthropoda</taxon>
        <taxon>Hexapoda</taxon>
        <taxon>Insecta</taxon>
        <taxon>Pterygota</taxon>
        <taxon>Neoptera</taxon>
        <taxon>Endopterygota</taxon>
        <taxon>Lepidoptera</taxon>
        <taxon>Glossata</taxon>
        <taxon>Ditrysia</taxon>
        <taxon>Papilionoidea</taxon>
        <taxon>Papilionidae</taxon>
        <taxon>Parnassiinae</taxon>
        <taxon>Parnassini</taxon>
        <taxon>Parnassius</taxon>
        <taxon>Parnassius</taxon>
    </lineage>
</organism>
<dbReference type="Pfam" id="PF23524">
    <property type="entry name" value="MGAT4A_C"/>
    <property type="match status" value="1"/>
</dbReference>
<dbReference type="PANTHER" id="PTHR12062:SF9">
    <property type="entry name" value="ALPHA-1,3-MANNOSYL-GLYCOPROTEIN 4-BETA-N-ACETYLGLUCOSAMINYLTRANSFERASE A, ISOFORM A"/>
    <property type="match status" value="1"/>
</dbReference>
<dbReference type="EMBL" id="CAJQZP010000444">
    <property type="protein sequence ID" value="CAG4961936.1"/>
    <property type="molecule type" value="Genomic_DNA"/>
</dbReference>
<dbReference type="InterPro" id="IPR006759">
    <property type="entry name" value="Glyco_transf_54"/>
</dbReference>
<dbReference type="InterPro" id="IPR056576">
    <property type="entry name" value="MGAT4_A/B/C_C"/>
</dbReference>
<dbReference type="GO" id="GO:0005793">
    <property type="term" value="C:endoplasmic reticulum-Golgi intermediate compartment"/>
    <property type="evidence" value="ECO:0007669"/>
    <property type="project" value="TreeGrafter"/>
</dbReference>
<keyword evidence="8" id="KW-1185">Reference proteome</keyword>
<feature type="domain" description="MGAT4 A/B/C C-terminal" evidence="6">
    <location>
        <begin position="433"/>
        <end position="551"/>
    </location>
</feature>
<protein>
    <submittedName>
        <fullName evidence="7">(apollo) hypothetical protein</fullName>
    </submittedName>
</protein>
<reference evidence="7" key="1">
    <citation type="submission" date="2021-04" db="EMBL/GenBank/DDBJ databases">
        <authorList>
            <person name="Tunstrom K."/>
        </authorList>
    </citation>
    <scope>NUCLEOTIDE SEQUENCE</scope>
</reference>
<gene>
    <name evidence="7" type="ORF">PAPOLLO_LOCUS6662</name>
</gene>
<comment type="pathway">
    <text evidence="1">Protein modification; protein glycosylation.</text>
</comment>
<evidence type="ECO:0000256" key="4">
    <source>
        <dbReference type="SAM" id="Phobius"/>
    </source>
</evidence>
<sequence length="561" mass="63863">MTHSGVGMARAFSGCAWAPRRRITAFFLLLSAGVFTIVIFGGSGSNLLREDQMEEHIAEIRSHLQFLDSLYRARQEDLIALQSKILAGRSNNTPHQQMTAPFSEAYATSMTAELMVMLKNLTGTKAAMGMQPKNLQLLRTPFVFQLLPHLMNDPLSLRPSYHMKSGRVFVDVVIGIPTVKRDKESYLMITLTHLINGLKEDELSSTLIVVFIGETDLEYVLSTARQIEITFPQHVGSGLIEVLAPSAAYYPDFNILPKTLGDSLKRVKWRTKQNLDAIYLMSYAQTKGTFYLMLEDDVIARKNYMQDIKQFTAATSVSTPDWFFLEFCHVGGIGKLFRSSDLIHFSTYVQLFYKNMPIDWLLESYLADRVCTIDKSSKVCGKHKNEIRPKYKTSLFQHIGLYSSLKGKIQKVKDNPLGAVPTFYPHTNPPVRSLKTNIQEQSDHTLRRAYDGQTYFWGVKPKKGDMVEFWFEKPTQIESYTFRSGNVDHISDKFYDTVVEVMPSKTNNFTVVGAFDEFGLADGELKKEIGPIVAMRLRINSDSFYWVILSEIQLKTREDSR</sequence>
<dbReference type="PANTHER" id="PTHR12062">
    <property type="entry name" value="N-ACETYLGLUCOSAMINYLTRANSFERASE VI"/>
    <property type="match status" value="1"/>
</dbReference>
<evidence type="ECO:0000256" key="2">
    <source>
        <dbReference type="ARBA" id="ARBA00022676"/>
    </source>
</evidence>
<evidence type="ECO:0000256" key="3">
    <source>
        <dbReference type="ARBA" id="ARBA00022679"/>
    </source>
</evidence>
<dbReference type="Proteomes" id="UP000691718">
    <property type="component" value="Unassembled WGS sequence"/>
</dbReference>
<evidence type="ECO:0000259" key="6">
    <source>
        <dbReference type="Pfam" id="PF23524"/>
    </source>
</evidence>
<dbReference type="GO" id="GO:0005795">
    <property type="term" value="C:Golgi stack"/>
    <property type="evidence" value="ECO:0007669"/>
    <property type="project" value="TreeGrafter"/>
</dbReference>
<feature type="transmembrane region" description="Helical" evidence="4">
    <location>
        <begin position="23"/>
        <end position="42"/>
    </location>
</feature>
<keyword evidence="4" id="KW-0812">Transmembrane</keyword>
<dbReference type="GO" id="GO:0008375">
    <property type="term" value="F:acetylglucosaminyltransferase activity"/>
    <property type="evidence" value="ECO:0007669"/>
    <property type="project" value="TreeGrafter"/>
</dbReference>
<keyword evidence="4" id="KW-0472">Membrane</keyword>
<keyword evidence="2" id="KW-0328">Glycosyltransferase</keyword>
<evidence type="ECO:0000256" key="1">
    <source>
        <dbReference type="ARBA" id="ARBA00004922"/>
    </source>
</evidence>
<dbReference type="GO" id="GO:0006487">
    <property type="term" value="P:protein N-linked glycosylation"/>
    <property type="evidence" value="ECO:0007669"/>
    <property type="project" value="TreeGrafter"/>
</dbReference>
<keyword evidence="3" id="KW-0808">Transferase</keyword>
<feature type="domain" description="MGAT4 conserved region" evidence="5">
    <location>
        <begin position="143"/>
        <end position="415"/>
    </location>
</feature>
<comment type="caution">
    <text evidence="7">The sequence shown here is derived from an EMBL/GenBank/DDBJ whole genome shotgun (WGS) entry which is preliminary data.</text>
</comment>
<keyword evidence="4" id="KW-1133">Transmembrane helix</keyword>
<proteinExistence type="predicted"/>
<name>A0A8S3WHW9_PARAO</name>